<dbReference type="GeneID" id="9743018"/>
<evidence type="ECO:0000313" key="5">
    <source>
        <dbReference type="EMBL" id="ADN35344.1"/>
    </source>
</evidence>
<sequence>MYEIRLHSRGGQGGVTAAKILAHAAFLDGKYATATPLYGAERRGAPVVSFIRIDDKPIKVYSQVRNPDLVIVLDPGIMNMVDVMQGIHKDGKVLINSPQKPEMGDHKVYNIDLTGIALSLDLVVAGNPILNTPLLGALAKIGLVSRESVRKAISEAFSDERNGTAALKAYEELVI</sequence>
<dbReference type="PANTHER" id="PTHR43366:SF1">
    <property type="entry name" value="PYRUVATE SYNTHASE SUBUNIT PORC"/>
    <property type="match status" value="1"/>
</dbReference>
<dbReference type="Gene3D" id="3.40.920.10">
    <property type="entry name" value="Pyruvate-ferredoxin oxidoreductase, PFOR, domain III"/>
    <property type="match status" value="1"/>
</dbReference>
<dbReference type="KEGG" id="mpi:Mpet_0570"/>
<dbReference type="EMBL" id="CP002117">
    <property type="protein sequence ID" value="ADN35344.1"/>
    <property type="molecule type" value="Genomic_DNA"/>
</dbReference>
<dbReference type="PANTHER" id="PTHR43366">
    <property type="entry name" value="PYRUVATE SYNTHASE SUBUNIT PORC"/>
    <property type="match status" value="1"/>
</dbReference>
<evidence type="ECO:0000313" key="6">
    <source>
        <dbReference type="Proteomes" id="UP000006565"/>
    </source>
</evidence>
<dbReference type="InterPro" id="IPR051626">
    <property type="entry name" value="Oxidoreductase_gamma_subunit"/>
</dbReference>
<evidence type="ECO:0000256" key="3">
    <source>
        <dbReference type="ARBA" id="ARBA00049357"/>
    </source>
</evidence>
<dbReference type="InterPro" id="IPR019752">
    <property type="entry name" value="Pyrv/ketoisovalerate_OxRed_cat"/>
</dbReference>
<dbReference type="eggNOG" id="arCOG01603">
    <property type="taxonomic scope" value="Archaea"/>
</dbReference>
<dbReference type="SUPFAM" id="SSF53323">
    <property type="entry name" value="Pyruvate-ferredoxin oxidoreductase, PFOR, domain III"/>
    <property type="match status" value="1"/>
</dbReference>
<comment type="catalytic activity">
    <reaction evidence="3">
        <text>2 oxidized [2Fe-2S]-[ferredoxin] + pyruvate + CoA = 2 reduced [2Fe-2S]-[ferredoxin] + acetyl-CoA + CO2 + H(+)</text>
        <dbReference type="Rhea" id="RHEA:12765"/>
        <dbReference type="Rhea" id="RHEA-COMP:10000"/>
        <dbReference type="Rhea" id="RHEA-COMP:10001"/>
        <dbReference type="ChEBI" id="CHEBI:15361"/>
        <dbReference type="ChEBI" id="CHEBI:15378"/>
        <dbReference type="ChEBI" id="CHEBI:16526"/>
        <dbReference type="ChEBI" id="CHEBI:33737"/>
        <dbReference type="ChEBI" id="CHEBI:33738"/>
        <dbReference type="ChEBI" id="CHEBI:57287"/>
        <dbReference type="ChEBI" id="CHEBI:57288"/>
        <dbReference type="EC" id="1.2.7.1"/>
    </reaction>
</comment>
<reference evidence="5 6" key="1">
    <citation type="journal article" date="2010" name="Stand. Genomic Sci.">
        <title>Complete genome sequence of Methanoplanus petrolearius type strain (SEBR 4847).</title>
        <authorList>
            <person name="Brambilla E."/>
            <person name="Djao O.D."/>
            <person name="Daligault H."/>
            <person name="Lapidus A."/>
            <person name="Lucas S."/>
            <person name="Hammon N."/>
            <person name="Nolan M."/>
            <person name="Tice H."/>
            <person name="Cheng J.F."/>
            <person name="Han C."/>
            <person name="Tapia R."/>
            <person name="Goodwin L."/>
            <person name="Pitluck S."/>
            <person name="Liolios K."/>
            <person name="Ivanova N."/>
            <person name="Mavromatis K."/>
            <person name="Mikhailova N."/>
            <person name="Pati A."/>
            <person name="Chen A."/>
            <person name="Palaniappan K."/>
            <person name="Land M."/>
            <person name="Hauser L."/>
            <person name="Chang Y.J."/>
            <person name="Jeffries C.D."/>
            <person name="Rohde M."/>
            <person name="Spring S."/>
            <person name="Sikorski J."/>
            <person name="Goker M."/>
            <person name="Woyke T."/>
            <person name="Bristow J."/>
            <person name="Eisen J.A."/>
            <person name="Markowitz V."/>
            <person name="Hugenholtz P."/>
            <person name="Kyrpides N.C."/>
            <person name="Klenk H.P."/>
        </authorList>
    </citation>
    <scope>NUCLEOTIDE SEQUENCE [LARGE SCALE GENOMIC DNA]</scope>
    <source>
        <strain evidence="6">DSM 11571 / OCM 486 / SEBR 4847</strain>
    </source>
</reference>
<dbReference type="HOGENOM" id="CLU_087284_2_0_2"/>
<keyword evidence="5" id="KW-0670">Pyruvate</keyword>
<dbReference type="Pfam" id="PF01558">
    <property type="entry name" value="POR"/>
    <property type="match status" value="1"/>
</dbReference>
<dbReference type="InterPro" id="IPR011894">
    <property type="entry name" value="PorC_KorC"/>
</dbReference>
<dbReference type="OrthoDB" id="372091at2157"/>
<evidence type="ECO:0000256" key="1">
    <source>
        <dbReference type="ARBA" id="ARBA00012822"/>
    </source>
</evidence>
<gene>
    <name evidence="5" type="ordered locus">Mpet_0570</name>
</gene>
<dbReference type="InterPro" id="IPR002869">
    <property type="entry name" value="Pyrv_flavodox_OxRed_cen"/>
</dbReference>
<accession>E1RHN5</accession>
<name>E1RHN5_METP4</name>
<dbReference type="GO" id="GO:0019164">
    <property type="term" value="F:pyruvate synthase activity"/>
    <property type="evidence" value="ECO:0007669"/>
    <property type="project" value="UniProtKB-EC"/>
</dbReference>
<evidence type="ECO:0000256" key="2">
    <source>
        <dbReference type="ARBA" id="ARBA00023002"/>
    </source>
</evidence>
<keyword evidence="6" id="KW-1185">Reference proteome</keyword>
<dbReference type="EC" id="1.2.7.1" evidence="1"/>
<dbReference type="RefSeq" id="WP_013328522.1">
    <property type="nucleotide sequence ID" value="NC_014507.1"/>
</dbReference>
<organism evidence="5 6">
    <name type="scientific">Methanolacinia petrolearia (strain DSM 11571 / OCM 486 / SEBR 4847)</name>
    <name type="common">Methanoplanus petrolearius</name>
    <dbReference type="NCBI Taxonomy" id="679926"/>
    <lineage>
        <taxon>Archaea</taxon>
        <taxon>Methanobacteriati</taxon>
        <taxon>Methanobacteriota</taxon>
        <taxon>Stenosarchaea group</taxon>
        <taxon>Methanomicrobia</taxon>
        <taxon>Methanomicrobiales</taxon>
        <taxon>Methanomicrobiaceae</taxon>
        <taxon>Methanolacinia</taxon>
    </lineage>
</organism>
<protein>
    <recommendedName>
        <fullName evidence="1">pyruvate synthase</fullName>
        <ecNumber evidence="1">1.2.7.1</ecNumber>
    </recommendedName>
</protein>
<dbReference type="NCBIfam" id="TIGR02175">
    <property type="entry name" value="PorC_KorC"/>
    <property type="match status" value="1"/>
</dbReference>
<dbReference type="STRING" id="679926.Mpet_0570"/>
<dbReference type="Proteomes" id="UP000006565">
    <property type="component" value="Chromosome"/>
</dbReference>
<dbReference type="AlphaFoldDB" id="E1RHN5"/>
<keyword evidence="2" id="KW-0560">Oxidoreductase</keyword>
<proteinExistence type="predicted"/>
<evidence type="ECO:0000259" key="4">
    <source>
        <dbReference type="Pfam" id="PF01558"/>
    </source>
</evidence>
<feature type="domain" description="Pyruvate/ketoisovalerate oxidoreductase catalytic" evidence="4">
    <location>
        <begin position="10"/>
        <end position="171"/>
    </location>
</feature>